<proteinExistence type="predicted"/>
<evidence type="ECO:0000313" key="2">
    <source>
        <dbReference type="Proteomes" id="UP000621455"/>
    </source>
</evidence>
<dbReference type="EMBL" id="WHJG01000050">
    <property type="protein sequence ID" value="NHZ83363.1"/>
    <property type="molecule type" value="Genomic_DNA"/>
</dbReference>
<reference evidence="1 2" key="1">
    <citation type="submission" date="2019-10" db="EMBL/GenBank/DDBJ databases">
        <title>Taxonomy of Antarctic Massilia spp.: description of Massilia rubra sp. nov., Massilia aquatica sp. nov., Massilia mucilaginosa sp. nov., Massilia frigida sp. nov. isolated from streams, lakes and regoliths.</title>
        <authorList>
            <person name="Holochova P."/>
            <person name="Sedlacek I."/>
            <person name="Kralova S."/>
            <person name="Maslanova I."/>
            <person name="Busse H.-J."/>
            <person name="Stankova E."/>
            <person name="Vrbovska V."/>
            <person name="Kovarovic V."/>
            <person name="Bartak M."/>
            <person name="Svec P."/>
            <person name="Pantucek R."/>
        </authorList>
    </citation>
    <scope>NUCLEOTIDE SEQUENCE [LARGE SCALE GENOMIC DNA]</scope>
    <source>
        <strain evidence="1 2">CCM 8695</strain>
    </source>
</reference>
<protein>
    <submittedName>
        <fullName evidence="1">Uncharacterized protein</fullName>
    </submittedName>
</protein>
<keyword evidence="2" id="KW-1185">Reference proteome</keyword>
<organism evidence="1 2">
    <name type="scientific">Massilia frigida</name>
    <dbReference type="NCBI Taxonomy" id="2609281"/>
    <lineage>
        <taxon>Bacteria</taxon>
        <taxon>Pseudomonadati</taxon>
        <taxon>Pseudomonadota</taxon>
        <taxon>Betaproteobacteria</taxon>
        <taxon>Burkholderiales</taxon>
        <taxon>Oxalobacteraceae</taxon>
        <taxon>Telluria group</taxon>
        <taxon>Massilia</taxon>
    </lineage>
</organism>
<evidence type="ECO:0000313" key="1">
    <source>
        <dbReference type="EMBL" id="NHZ83363.1"/>
    </source>
</evidence>
<gene>
    <name evidence="1" type="ORF">F2P44_29420</name>
</gene>
<dbReference type="RefSeq" id="WP_167093002.1">
    <property type="nucleotide sequence ID" value="NZ_WHJG01000050.1"/>
</dbReference>
<dbReference type="Proteomes" id="UP000621455">
    <property type="component" value="Unassembled WGS sequence"/>
</dbReference>
<name>A0ABX0NJG2_9BURK</name>
<sequence>MLEGLAQTTGLCFQQYKQINFISTNESINATQTLRLKQQGGVSENGKNRTPSRAAIFSACCAPAVAPPWTDEH</sequence>
<accession>A0ABX0NJG2</accession>
<comment type="caution">
    <text evidence="1">The sequence shown here is derived from an EMBL/GenBank/DDBJ whole genome shotgun (WGS) entry which is preliminary data.</text>
</comment>